<feature type="compositionally biased region" description="Basic and acidic residues" evidence="3">
    <location>
        <begin position="261"/>
        <end position="278"/>
    </location>
</feature>
<evidence type="ECO:0000259" key="4">
    <source>
        <dbReference type="Pfam" id="PF01073"/>
    </source>
</evidence>
<evidence type="ECO:0000313" key="5">
    <source>
        <dbReference type="EMBL" id="PWN89106.1"/>
    </source>
</evidence>
<comment type="similarity">
    <text evidence="1">Belongs to the 3-beta-HSD family.</text>
</comment>
<dbReference type="GeneID" id="37045515"/>
<dbReference type="FunCoup" id="A0A316YJ65">
    <property type="interactions" value="116"/>
</dbReference>
<sequence>MSNSPATGEKHVVLGGGGFLGSNIVRLLKARGEANVTIVDLRPSRVPGLEKVPFETADITSPASLQEVFLKLRPDVVHHTVSPVATASNRSAELFEKVNVGGTVNVIEACQKADVKKLVFTSSASVVYDDRDLINVDERMPFPEKIRDPYMETKARAEQLVLLANTDEGAAGLKTCALRPAGIFGPGDVQYLPGLIEVCKTGRNKFQVGDNKNLWDVTFVDNIAHAHILAADRLSGPRAKPYSSELLASVHLPPKCIGEEERGTVRDRDVPTSEKRESVQGAPDYCKELPSTLPLSVTQGQGSETGAPTLDLRPVIRNKYDQFFHIVNPDIPSAGNPIPETVSIAEDSVSVAGNVFFITNGQPTPFWDFARAVWKEYDPSPKGTVDVNKVWKVPRDVGMALATVAEYATWLVGTTTTFTRFKISFSCTTRYYNIERARRVLGYEPLVGTEEGVRRSVQWYKEQERQGTAPAAKI</sequence>
<feature type="region of interest" description="Disordered" evidence="3">
    <location>
        <begin position="261"/>
        <end position="281"/>
    </location>
</feature>
<evidence type="ECO:0000256" key="1">
    <source>
        <dbReference type="ARBA" id="ARBA00009219"/>
    </source>
</evidence>
<dbReference type="GO" id="GO:0006694">
    <property type="term" value="P:steroid biosynthetic process"/>
    <property type="evidence" value="ECO:0007669"/>
    <property type="project" value="InterPro"/>
</dbReference>
<name>A0A316YJ65_9BASI</name>
<dbReference type="InterPro" id="IPR002225">
    <property type="entry name" value="3Beta_OHSteriod_DH/Estase"/>
</dbReference>
<evidence type="ECO:0000256" key="3">
    <source>
        <dbReference type="SAM" id="MobiDB-lite"/>
    </source>
</evidence>
<dbReference type="PANTHER" id="PTHR43245">
    <property type="entry name" value="BIFUNCTIONAL POLYMYXIN RESISTANCE PROTEIN ARNA"/>
    <property type="match status" value="1"/>
</dbReference>
<evidence type="ECO:0000313" key="6">
    <source>
        <dbReference type="Proteomes" id="UP000245768"/>
    </source>
</evidence>
<gene>
    <name evidence="5" type="ORF">FA10DRAFT_280221</name>
</gene>
<dbReference type="InParanoid" id="A0A316YJ65"/>
<dbReference type="Gene3D" id="3.40.50.720">
    <property type="entry name" value="NAD(P)-binding Rossmann-like Domain"/>
    <property type="match status" value="2"/>
</dbReference>
<dbReference type="Proteomes" id="UP000245768">
    <property type="component" value="Unassembled WGS sequence"/>
</dbReference>
<dbReference type="PANTHER" id="PTHR43245:SF51">
    <property type="entry name" value="SHORT CHAIN DEHYDROGENASE_REDUCTASE FAMILY 42E, MEMBER 2"/>
    <property type="match status" value="1"/>
</dbReference>
<organism evidence="5 6">
    <name type="scientific">Acaromyces ingoldii</name>
    <dbReference type="NCBI Taxonomy" id="215250"/>
    <lineage>
        <taxon>Eukaryota</taxon>
        <taxon>Fungi</taxon>
        <taxon>Dikarya</taxon>
        <taxon>Basidiomycota</taxon>
        <taxon>Ustilaginomycotina</taxon>
        <taxon>Exobasidiomycetes</taxon>
        <taxon>Exobasidiales</taxon>
        <taxon>Cryptobasidiaceae</taxon>
        <taxon>Acaromyces</taxon>
    </lineage>
</organism>
<dbReference type="GO" id="GO:0016853">
    <property type="term" value="F:isomerase activity"/>
    <property type="evidence" value="ECO:0007669"/>
    <property type="project" value="UniProtKB-KW"/>
</dbReference>
<reference evidence="5 6" key="1">
    <citation type="journal article" date="2018" name="Mol. Biol. Evol.">
        <title>Broad Genomic Sampling Reveals a Smut Pathogenic Ancestry of the Fungal Clade Ustilaginomycotina.</title>
        <authorList>
            <person name="Kijpornyongpan T."/>
            <person name="Mondo S.J."/>
            <person name="Barry K."/>
            <person name="Sandor L."/>
            <person name="Lee J."/>
            <person name="Lipzen A."/>
            <person name="Pangilinan J."/>
            <person name="LaButti K."/>
            <person name="Hainaut M."/>
            <person name="Henrissat B."/>
            <person name="Grigoriev I.V."/>
            <person name="Spatafora J.W."/>
            <person name="Aime M.C."/>
        </authorList>
    </citation>
    <scope>NUCLEOTIDE SEQUENCE [LARGE SCALE GENOMIC DNA]</scope>
    <source>
        <strain evidence="5 6">MCA 4198</strain>
    </source>
</reference>
<proteinExistence type="inferred from homology"/>
<dbReference type="RefSeq" id="XP_025376304.1">
    <property type="nucleotide sequence ID" value="XM_025523599.1"/>
</dbReference>
<dbReference type="AlphaFoldDB" id="A0A316YJ65"/>
<dbReference type="InterPro" id="IPR036291">
    <property type="entry name" value="NAD(P)-bd_dom_sf"/>
</dbReference>
<dbReference type="GO" id="GO:0016616">
    <property type="term" value="F:oxidoreductase activity, acting on the CH-OH group of donors, NAD or NADP as acceptor"/>
    <property type="evidence" value="ECO:0007669"/>
    <property type="project" value="InterPro"/>
</dbReference>
<dbReference type="OrthoDB" id="10058185at2759"/>
<protein>
    <submittedName>
        <fullName evidence="5">3-beta hydroxysteroid dehydrogenase/isomerase</fullName>
    </submittedName>
</protein>
<evidence type="ECO:0000256" key="2">
    <source>
        <dbReference type="ARBA" id="ARBA00023002"/>
    </source>
</evidence>
<keyword evidence="2" id="KW-0560">Oxidoreductase</keyword>
<keyword evidence="5" id="KW-0413">Isomerase</keyword>
<dbReference type="EMBL" id="KZ819637">
    <property type="protein sequence ID" value="PWN89106.1"/>
    <property type="molecule type" value="Genomic_DNA"/>
</dbReference>
<dbReference type="Pfam" id="PF01073">
    <property type="entry name" value="3Beta_HSD"/>
    <property type="match status" value="1"/>
</dbReference>
<accession>A0A316YJ65</accession>
<keyword evidence="6" id="KW-1185">Reference proteome</keyword>
<feature type="domain" description="3-beta hydroxysteroid dehydrogenase/isomerase" evidence="4">
    <location>
        <begin position="12"/>
        <end position="239"/>
    </location>
</feature>
<dbReference type="STRING" id="215250.A0A316YJ65"/>
<dbReference type="SUPFAM" id="SSF51735">
    <property type="entry name" value="NAD(P)-binding Rossmann-fold domains"/>
    <property type="match status" value="2"/>
</dbReference>
<dbReference type="InterPro" id="IPR050177">
    <property type="entry name" value="Lipid_A_modif_metabolic_enz"/>
</dbReference>